<keyword evidence="2 6" id="KW-0812">Transmembrane</keyword>
<feature type="domain" description="TM2" evidence="7">
    <location>
        <begin position="34"/>
        <end position="82"/>
    </location>
</feature>
<feature type="transmembrane region" description="Helical" evidence="6">
    <location>
        <begin position="63"/>
        <end position="85"/>
    </location>
</feature>
<dbReference type="Proteomes" id="UP001165368">
    <property type="component" value="Unassembled WGS sequence"/>
</dbReference>
<evidence type="ECO:0000256" key="6">
    <source>
        <dbReference type="SAM" id="Phobius"/>
    </source>
</evidence>
<dbReference type="InterPro" id="IPR050932">
    <property type="entry name" value="TM2D1-3-like"/>
</dbReference>
<keyword evidence="3 6" id="KW-1133">Transmembrane helix</keyword>
<comment type="caution">
    <text evidence="8">The sequence shown here is derived from an EMBL/GenBank/DDBJ whole genome shotgun (WGS) entry which is preliminary data.</text>
</comment>
<dbReference type="PANTHER" id="PTHR21016">
    <property type="entry name" value="BETA-AMYLOID BINDING PROTEIN-RELATED"/>
    <property type="match status" value="1"/>
</dbReference>
<evidence type="ECO:0000313" key="9">
    <source>
        <dbReference type="Proteomes" id="UP001165368"/>
    </source>
</evidence>
<sequence>MSQFIKDGAPAPQPTPPHMYQPMPQYPMPPAIGQKSFLVTWLLSLLVGFFGVDRFYLGKVGTGLLKLFTFGGAGIWWLVDLIITLAGKQRDKRGYLLEGYDKHKVLALVVTAVVIVVSAISNGARGATEAGSADSGAGTGVVAAQEAAAEPKAEPVAEAKWTKVVTLDGSANAASQTFELSGGETRLVYNFKGSQDFVVVAAYLEEEGTDLNKDGGIPLLMLDKPDKGETAIHKSAGSYFLDVRAANIDSWKVTIEEKK</sequence>
<dbReference type="InterPro" id="IPR007829">
    <property type="entry name" value="TM2"/>
</dbReference>
<dbReference type="EMBL" id="JAKLTQ010000002">
    <property type="protein sequence ID" value="MCG2621412.1"/>
    <property type="molecule type" value="Genomic_DNA"/>
</dbReference>
<reference evidence="8" key="1">
    <citation type="submission" date="2022-01" db="EMBL/GenBank/DDBJ databases">
        <authorList>
            <person name="Jo J.-H."/>
            <person name="Im W.-T."/>
        </authorList>
    </citation>
    <scope>NUCLEOTIDE SEQUENCE</scope>
    <source>
        <strain evidence="8">I2-34</strain>
    </source>
</reference>
<evidence type="ECO:0000256" key="3">
    <source>
        <dbReference type="ARBA" id="ARBA00022989"/>
    </source>
</evidence>
<proteinExistence type="predicted"/>
<evidence type="ECO:0000259" key="7">
    <source>
        <dbReference type="Pfam" id="PF05154"/>
    </source>
</evidence>
<feature type="transmembrane region" description="Helical" evidence="6">
    <location>
        <begin position="105"/>
        <end position="124"/>
    </location>
</feature>
<organism evidence="8 9">
    <name type="scientific">Arthrobacter hankyongi</name>
    <dbReference type="NCBI Taxonomy" id="2904801"/>
    <lineage>
        <taxon>Bacteria</taxon>
        <taxon>Bacillati</taxon>
        <taxon>Actinomycetota</taxon>
        <taxon>Actinomycetes</taxon>
        <taxon>Micrococcales</taxon>
        <taxon>Micrococcaceae</taxon>
        <taxon>Arthrobacter</taxon>
    </lineage>
</organism>
<evidence type="ECO:0000256" key="5">
    <source>
        <dbReference type="SAM" id="MobiDB-lite"/>
    </source>
</evidence>
<feature type="compositionally biased region" description="Pro residues" evidence="5">
    <location>
        <begin position="11"/>
        <end position="20"/>
    </location>
</feature>
<evidence type="ECO:0000313" key="8">
    <source>
        <dbReference type="EMBL" id="MCG2621412.1"/>
    </source>
</evidence>
<protein>
    <submittedName>
        <fullName evidence="8">TM2 domain-containing protein</fullName>
    </submittedName>
</protein>
<keyword evidence="4 6" id="KW-0472">Membrane</keyword>
<dbReference type="RefSeq" id="WP_237818588.1">
    <property type="nucleotide sequence ID" value="NZ_JAKLTQ010000002.1"/>
</dbReference>
<comment type="subcellular location">
    <subcellularLocation>
        <location evidence="1">Membrane</location>
        <topology evidence="1">Multi-pass membrane protein</topology>
    </subcellularLocation>
</comment>
<evidence type="ECO:0000256" key="1">
    <source>
        <dbReference type="ARBA" id="ARBA00004141"/>
    </source>
</evidence>
<accession>A0ABS9L4J0</accession>
<dbReference type="PANTHER" id="PTHR21016:SF25">
    <property type="entry name" value="TM2 DOMAIN-CONTAINING PROTEIN DDB_G0277895-RELATED"/>
    <property type="match status" value="1"/>
</dbReference>
<evidence type="ECO:0000256" key="2">
    <source>
        <dbReference type="ARBA" id="ARBA00022692"/>
    </source>
</evidence>
<feature type="transmembrane region" description="Helical" evidence="6">
    <location>
        <begin position="37"/>
        <end position="57"/>
    </location>
</feature>
<dbReference type="Pfam" id="PF05154">
    <property type="entry name" value="TM2"/>
    <property type="match status" value="1"/>
</dbReference>
<evidence type="ECO:0000256" key="4">
    <source>
        <dbReference type="ARBA" id="ARBA00023136"/>
    </source>
</evidence>
<gene>
    <name evidence="8" type="ORF">LVY72_05715</name>
</gene>
<feature type="region of interest" description="Disordered" evidence="5">
    <location>
        <begin position="1"/>
        <end position="20"/>
    </location>
</feature>
<name>A0ABS9L4J0_9MICC</name>
<keyword evidence="9" id="KW-1185">Reference proteome</keyword>